<evidence type="ECO:0000256" key="9">
    <source>
        <dbReference type="ARBA" id="ARBA00023224"/>
    </source>
</evidence>
<keyword evidence="4 10" id="KW-0812">Transmembrane</keyword>
<evidence type="ECO:0000256" key="1">
    <source>
        <dbReference type="ARBA" id="ARBA00004651"/>
    </source>
</evidence>
<evidence type="ECO:0000256" key="8">
    <source>
        <dbReference type="ARBA" id="ARBA00023170"/>
    </source>
</evidence>
<reference evidence="11" key="1">
    <citation type="journal article" date="2020" name="G3 (Bethesda)">
        <title>High-Quality Assemblies for Three Invasive Social Wasps from the &lt;i&gt;Vespula&lt;/i&gt; Genus.</title>
        <authorList>
            <person name="Harrop T.W.R."/>
            <person name="Guhlin J."/>
            <person name="McLaughlin G.M."/>
            <person name="Permina E."/>
            <person name="Stockwell P."/>
            <person name="Gilligan J."/>
            <person name="Le Lec M.F."/>
            <person name="Gruber M.A.M."/>
            <person name="Quinn O."/>
            <person name="Lovegrove M."/>
            <person name="Duncan E.J."/>
            <person name="Remnant E.J."/>
            <person name="Van Eeckhoven J."/>
            <person name="Graham B."/>
            <person name="Knapp R.A."/>
            <person name="Langford K.W."/>
            <person name="Kronenberg Z."/>
            <person name="Press M.O."/>
            <person name="Eacker S.M."/>
            <person name="Wilson-Rankin E.E."/>
            <person name="Purcell J."/>
            <person name="Lester P.J."/>
            <person name="Dearden P.K."/>
        </authorList>
    </citation>
    <scope>NUCLEOTIDE SEQUENCE</scope>
    <source>
        <strain evidence="11">Marl-1</strain>
    </source>
</reference>
<keyword evidence="5" id="KW-0552">Olfaction</keyword>
<comment type="subcellular location">
    <subcellularLocation>
        <location evidence="1">Cell membrane</location>
        <topology evidence="1">Multi-pass membrane protein</topology>
    </subcellularLocation>
</comment>
<keyword evidence="7 10" id="KW-0472">Membrane</keyword>
<dbReference type="GO" id="GO:0005886">
    <property type="term" value="C:plasma membrane"/>
    <property type="evidence" value="ECO:0007669"/>
    <property type="project" value="UniProtKB-SubCell"/>
</dbReference>
<protein>
    <submittedName>
        <fullName evidence="11">Uncharacterized protein</fullName>
    </submittedName>
</protein>
<name>A0A834MSA4_VESVU</name>
<dbReference type="AlphaFoldDB" id="A0A834MSA4"/>
<comment type="caution">
    <text evidence="11">The sequence shown here is derived from an EMBL/GenBank/DDBJ whole genome shotgun (WGS) entry which is preliminary data.</text>
</comment>
<accession>A0A834MSA4</accession>
<dbReference type="EMBL" id="JACSEA010000017">
    <property type="protein sequence ID" value="KAF7383492.1"/>
    <property type="molecule type" value="Genomic_DNA"/>
</dbReference>
<sequence>MDVIIPLNESRHMELPVLGEYFVDEEEHFYLIYCHMAISIIINITTFIATDTQLMVFCCHVSGHKRALEFVKRMESLFSYSLLIQCGLNVICMSICLYQVAVLYDQSIEVIKFIAIVCAELFHLLFASLAGQNVIDCSSEIYFKAYSGLWYEAPIEIRKLLILIMRRSFKSSQLSAGKMFVYCLDGFAMILRTSTSYFMVLSSVQ</sequence>
<evidence type="ECO:0000256" key="2">
    <source>
        <dbReference type="ARBA" id="ARBA00022475"/>
    </source>
</evidence>
<dbReference type="PANTHER" id="PTHR21137:SF35">
    <property type="entry name" value="ODORANT RECEPTOR 19A-RELATED"/>
    <property type="match status" value="1"/>
</dbReference>
<dbReference type="GO" id="GO:0004984">
    <property type="term" value="F:olfactory receptor activity"/>
    <property type="evidence" value="ECO:0007669"/>
    <property type="project" value="InterPro"/>
</dbReference>
<keyword evidence="9" id="KW-0807">Transducer</keyword>
<evidence type="ECO:0000256" key="6">
    <source>
        <dbReference type="ARBA" id="ARBA00022989"/>
    </source>
</evidence>
<keyword evidence="6 10" id="KW-1133">Transmembrane helix</keyword>
<feature type="transmembrane region" description="Helical" evidence="10">
    <location>
        <begin position="30"/>
        <end position="56"/>
    </location>
</feature>
<feature type="transmembrane region" description="Helical" evidence="10">
    <location>
        <begin position="77"/>
        <end position="104"/>
    </location>
</feature>
<organism evidence="11 12">
    <name type="scientific">Vespula vulgaris</name>
    <name type="common">Yellow jacket</name>
    <name type="synonym">Wasp</name>
    <dbReference type="NCBI Taxonomy" id="7454"/>
    <lineage>
        <taxon>Eukaryota</taxon>
        <taxon>Metazoa</taxon>
        <taxon>Ecdysozoa</taxon>
        <taxon>Arthropoda</taxon>
        <taxon>Hexapoda</taxon>
        <taxon>Insecta</taxon>
        <taxon>Pterygota</taxon>
        <taxon>Neoptera</taxon>
        <taxon>Endopterygota</taxon>
        <taxon>Hymenoptera</taxon>
        <taxon>Apocrita</taxon>
        <taxon>Aculeata</taxon>
        <taxon>Vespoidea</taxon>
        <taxon>Vespidae</taxon>
        <taxon>Vespinae</taxon>
        <taxon>Vespula</taxon>
    </lineage>
</organism>
<keyword evidence="2" id="KW-1003">Cell membrane</keyword>
<keyword evidence="12" id="KW-1185">Reference proteome</keyword>
<evidence type="ECO:0000256" key="4">
    <source>
        <dbReference type="ARBA" id="ARBA00022692"/>
    </source>
</evidence>
<evidence type="ECO:0000256" key="10">
    <source>
        <dbReference type="SAM" id="Phobius"/>
    </source>
</evidence>
<dbReference type="GO" id="GO:0007165">
    <property type="term" value="P:signal transduction"/>
    <property type="evidence" value="ECO:0007669"/>
    <property type="project" value="UniProtKB-KW"/>
</dbReference>
<evidence type="ECO:0000313" key="12">
    <source>
        <dbReference type="Proteomes" id="UP000614350"/>
    </source>
</evidence>
<dbReference type="GO" id="GO:0005549">
    <property type="term" value="F:odorant binding"/>
    <property type="evidence" value="ECO:0007669"/>
    <property type="project" value="InterPro"/>
</dbReference>
<dbReference type="InterPro" id="IPR004117">
    <property type="entry name" value="7tm6_olfct_rcpt"/>
</dbReference>
<proteinExistence type="predicted"/>
<keyword evidence="8" id="KW-0675">Receptor</keyword>
<evidence type="ECO:0000256" key="3">
    <source>
        <dbReference type="ARBA" id="ARBA00022606"/>
    </source>
</evidence>
<evidence type="ECO:0000256" key="5">
    <source>
        <dbReference type="ARBA" id="ARBA00022725"/>
    </source>
</evidence>
<dbReference type="PANTHER" id="PTHR21137">
    <property type="entry name" value="ODORANT RECEPTOR"/>
    <property type="match status" value="1"/>
</dbReference>
<evidence type="ECO:0000256" key="7">
    <source>
        <dbReference type="ARBA" id="ARBA00023136"/>
    </source>
</evidence>
<evidence type="ECO:0000313" key="11">
    <source>
        <dbReference type="EMBL" id="KAF7383492.1"/>
    </source>
</evidence>
<feature type="transmembrane region" description="Helical" evidence="10">
    <location>
        <begin position="110"/>
        <end position="130"/>
    </location>
</feature>
<dbReference type="Pfam" id="PF02949">
    <property type="entry name" value="7tm_6"/>
    <property type="match status" value="1"/>
</dbReference>
<gene>
    <name evidence="11" type="ORF">HZH66_012842</name>
</gene>
<dbReference type="Proteomes" id="UP000614350">
    <property type="component" value="Unassembled WGS sequence"/>
</dbReference>
<keyword evidence="3" id="KW-0716">Sensory transduction</keyword>